<evidence type="ECO:0000313" key="8">
    <source>
        <dbReference type="EMBL" id="KAL3272669.1"/>
    </source>
</evidence>
<feature type="signal peptide" evidence="7">
    <location>
        <begin position="1"/>
        <end position="20"/>
    </location>
</feature>
<evidence type="ECO:0000256" key="1">
    <source>
        <dbReference type="ARBA" id="ARBA00004167"/>
    </source>
</evidence>
<keyword evidence="3 7" id="KW-0732">Signal</keyword>
<gene>
    <name evidence="8" type="ORF">HHI36_014133</name>
</gene>
<keyword evidence="9" id="KW-1185">Reference proteome</keyword>
<sequence length="269" mass="31127">MAKIPLQILITISLFIYTQCEAPEQCVQDPNDYCTCRFQDERKIDISKLFPQGKNTTETRFLEADRPNFRFFFHGCMDATFKPSDYNITLSDNSTTELKGSLILHQNWSNNGTSHSTLTRLGNAADIEYHVLENEQEPYELIYRNRTDRKITATFRLICEKYEKPYIQIIDDPQSRQFTLNSPHVCIVREPEESSFGSKLLLIFMIFCLFYFIGGGCVLYFVRGARGAEVIPHIDFWRRLPGLVRDGTLFVFSGCNPNYVSSAEAYDRI</sequence>
<dbReference type="AlphaFoldDB" id="A0ABD2N205"/>
<comment type="caution">
    <text evidence="8">The sequence shown here is derived from an EMBL/GenBank/DDBJ whole genome shotgun (WGS) entry which is preliminary data.</text>
</comment>
<comment type="subcellular location">
    <subcellularLocation>
        <location evidence="1">Membrane</location>
        <topology evidence="1">Single-pass membrane protein</topology>
    </subcellularLocation>
</comment>
<protein>
    <recommendedName>
        <fullName evidence="10">Cation-dependent mannose-6-phosphate receptor</fullName>
    </recommendedName>
</protein>
<evidence type="ECO:0000256" key="5">
    <source>
        <dbReference type="ARBA" id="ARBA00023136"/>
    </source>
</evidence>
<keyword evidence="4 6" id="KW-1133">Transmembrane helix</keyword>
<dbReference type="EMBL" id="JABFTP020000062">
    <property type="protein sequence ID" value="KAL3272669.1"/>
    <property type="molecule type" value="Genomic_DNA"/>
</dbReference>
<keyword evidence="2 6" id="KW-0812">Transmembrane</keyword>
<evidence type="ECO:0000256" key="2">
    <source>
        <dbReference type="ARBA" id="ARBA00022692"/>
    </source>
</evidence>
<dbReference type="Proteomes" id="UP001516400">
    <property type="component" value="Unassembled WGS sequence"/>
</dbReference>
<keyword evidence="5 6" id="KW-0472">Membrane</keyword>
<dbReference type="PANTHER" id="PTHR15071">
    <property type="entry name" value="MANNOSE-6-PHOSPHATE RECEPTOR FAMILY MEMBER"/>
    <property type="match status" value="1"/>
</dbReference>
<dbReference type="Pfam" id="PF09451">
    <property type="entry name" value="ATG27"/>
    <property type="match status" value="1"/>
</dbReference>
<dbReference type="GO" id="GO:0000139">
    <property type="term" value="C:Golgi membrane"/>
    <property type="evidence" value="ECO:0007669"/>
    <property type="project" value="UniProtKB-SubCell"/>
</dbReference>
<accession>A0ABD2N205</accession>
<dbReference type="PANTHER" id="PTHR15071:SF0">
    <property type="entry name" value="MANNOSE 6-PHOSPHATE RECEPTOR-LIKE PROTEIN 1"/>
    <property type="match status" value="1"/>
</dbReference>
<name>A0ABD2N205_9CUCU</name>
<dbReference type="InterPro" id="IPR018939">
    <property type="entry name" value="Autophagy-rel_prot_27"/>
</dbReference>
<evidence type="ECO:0000256" key="4">
    <source>
        <dbReference type="ARBA" id="ARBA00022989"/>
    </source>
</evidence>
<evidence type="ECO:0000256" key="7">
    <source>
        <dbReference type="SAM" id="SignalP"/>
    </source>
</evidence>
<feature type="chain" id="PRO_5044764715" description="Cation-dependent mannose-6-phosphate receptor" evidence="7">
    <location>
        <begin position="21"/>
        <end position="269"/>
    </location>
</feature>
<evidence type="ECO:0000256" key="6">
    <source>
        <dbReference type="SAM" id="Phobius"/>
    </source>
</evidence>
<evidence type="ECO:0000256" key="3">
    <source>
        <dbReference type="ARBA" id="ARBA00022729"/>
    </source>
</evidence>
<evidence type="ECO:0000313" key="9">
    <source>
        <dbReference type="Proteomes" id="UP001516400"/>
    </source>
</evidence>
<reference evidence="8 9" key="1">
    <citation type="journal article" date="2021" name="BMC Biol.">
        <title>Horizontally acquired antibacterial genes associated with adaptive radiation of ladybird beetles.</title>
        <authorList>
            <person name="Li H.S."/>
            <person name="Tang X.F."/>
            <person name="Huang Y.H."/>
            <person name="Xu Z.Y."/>
            <person name="Chen M.L."/>
            <person name="Du X.Y."/>
            <person name="Qiu B.Y."/>
            <person name="Chen P.T."/>
            <person name="Zhang W."/>
            <person name="Slipinski A."/>
            <person name="Escalona H.E."/>
            <person name="Waterhouse R.M."/>
            <person name="Zwick A."/>
            <person name="Pang H."/>
        </authorList>
    </citation>
    <scope>NUCLEOTIDE SEQUENCE [LARGE SCALE GENOMIC DNA]</scope>
    <source>
        <strain evidence="8">SYSU2018</strain>
    </source>
</reference>
<evidence type="ECO:0008006" key="10">
    <source>
        <dbReference type="Google" id="ProtNLM"/>
    </source>
</evidence>
<organism evidence="8 9">
    <name type="scientific">Cryptolaemus montrouzieri</name>
    <dbReference type="NCBI Taxonomy" id="559131"/>
    <lineage>
        <taxon>Eukaryota</taxon>
        <taxon>Metazoa</taxon>
        <taxon>Ecdysozoa</taxon>
        <taxon>Arthropoda</taxon>
        <taxon>Hexapoda</taxon>
        <taxon>Insecta</taxon>
        <taxon>Pterygota</taxon>
        <taxon>Neoptera</taxon>
        <taxon>Endopterygota</taxon>
        <taxon>Coleoptera</taxon>
        <taxon>Polyphaga</taxon>
        <taxon>Cucujiformia</taxon>
        <taxon>Coccinelloidea</taxon>
        <taxon>Coccinellidae</taxon>
        <taxon>Scymninae</taxon>
        <taxon>Scymnini</taxon>
        <taxon>Cryptolaemus</taxon>
    </lineage>
</organism>
<proteinExistence type="predicted"/>
<feature type="transmembrane region" description="Helical" evidence="6">
    <location>
        <begin position="200"/>
        <end position="222"/>
    </location>
</feature>